<dbReference type="GO" id="GO:0007062">
    <property type="term" value="P:sister chromatid cohesion"/>
    <property type="evidence" value="ECO:0007669"/>
    <property type="project" value="InterPro"/>
</dbReference>
<dbReference type="HAMAP" id="MF_01894">
    <property type="entry name" value="Smc_prok"/>
    <property type="match status" value="1"/>
</dbReference>
<feature type="coiled-coil region" evidence="6">
    <location>
        <begin position="171"/>
        <end position="198"/>
    </location>
</feature>
<dbReference type="Pfam" id="PF02463">
    <property type="entry name" value="SMC_N"/>
    <property type="match status" value="1"/>
</dbReference>
<dbReference type="InterPro" id="IPR036277">
    <property type="entry name" value="SMC_hinge_sf"/>
</dbReference>
<comment type="caution">
    <text evidence="10">The sequence shown here is derived from an EMBL/GenBank/DDBJ whole genome shotgun (WGS) entry which is preliminary data.</text>
</comment>
<dbReference type="InterPro" id="IPR011890">
    <property type="entry name" value="SMC_prok"/>
</dbReference>
<proteinExistence type="inferred from homology"/>
<gene>
    <name evidence="6" type="primary">smc</name>
    <name evidence="10" type="ORF">HMPREF1476_00587</name>
</gene>
<evidence type="ECO:0000313" key="10">
    <source>
        <dbReference type="EMBL" id="EPD99783.1"/>
    </source>
</evidence>
<dbReference type="GO" id="GO:0005737">
    <property type="term" value="C:cytoplasm"/>
    <property type="evidence" value="ECO:0007669"/>
    <property type="project" value="UniProtKB-SubCell"/>
</dbReference>
<keyword evidence="4 6" id="KW-0175">Coiled coil</keyword>
<evidence type="ECO:0000313" key="11">
    <source>
        <dbReference type="Proteomes" id="UP000014400"/>
    </source>
</evidence>
<dbReference type="InterPro" id="IPR010935">
    <property type="entry name" value="SMC_hinge"/>
</dbReference>
<accession>S3BEP1</accession>
<dbReference type="NCBIfam" id="TIGR02168">
    <property type="entry name" value="SMC_prok_B"/>
    <property type="match status" value="1"/>
</dbReference>
<evidence type="ECO:0000256" key="2">
    <source>
        <dbReference type="ARBA" id="ARBA00022741"/>
    </source>
</evidence>
<evidence type="ECO:0000256" key="6">
    <source>
        <dbReference type="HAMAP-Rule" id="MF_01894"/>
    </source>
</evidence>
<dbReference type="eggNOG" id="COG1196">
    <property type="taxonomic scope" value="Bacteria"/>
</dbReference>
<dbReference type="GO" id="GO:0006260">
    <property type="term" value="P:DNA replication"/>
    <property type="evidence" value="ECO:0007669"/>
    <property type="project" value="UniProtKB-UniRule"/>
</dbReference>
<dbReference type="AlphaFoldDB" id="S3BEP1"/>
<feature type="binding site" evidence="6">
    <location>
        <begin position="32"/>
        <end position="39"/>
    </location>
    <ligand>
        <name>ATP</name>
        <dbReference type="ChEBI" id="CHEBI:30616"/>
    </ligand>
</feature>
<dbReference type="GO" id="GO:0016887">
    <property type="term" value="F:ATP hydrolysis activity"/>
    <property type="evidence" value="ECO:0007669"/>
    <property type="project" value="InterPro"/>
</dbReference>
<dbReference type="GO" id="GO:0005524">
    <property type="term" value="F:ATP binding"/>
    <property type="evidence" value="ECO:0007669"/>
    <property type="project" value="UniProtKB-UniRule"/>
</dbReference>
<dbReference type="InterPro" id="IPR027417">
    <property type="entry name" value="P-loop_NTPase"/>
</dbReference>
<keyword evidence="11" id="KW-1185">Reference proteome</keyword>
<keyword evidence="2 6" id="KW-0547">Nucleotide-binding</keyword>
<comment type="similarity">
    <text evidence="6">Belongs to the SMC family.</text>
</comment>
<dbReference type="SUPFAM" id="SSF75553">
    <property type="entry name" value="Smc hinge domain"/>
    <property type="match status" value="1"/>
</dbReference>
<evidence type="ECO:0000256" key="7">
    <source>
        <dbReference type="SAM" id="MobiDB-lite"/>
    </source>
</evidence>
<evidence type="ECO:0000256" key="5">
    <source>
        <dbReference type="ARBA" id="ARBA00023125"/>
    </source>
</evidence>
<feature type="region of interest" description="Disordered" evidence="7">
    <location>
        <begin position="815"/>
        <end position="836"/>
    </location>
</feature>
<feature type="domain" description="RecF/RecN/SMC N-terminal" evidence="8">
    <location>
        <begin position="3"/>
        <end position="1160"/>
    </location>
</feature>
<evidence type="ECO:0000256" key="3">
    <source>
        <dbReference type="ARBA" id="ARBA00022840"/>
    </source>
</evidence>
<dbReference type="RefSeq" id="WP_016473955.1">
    <property type="nucleotide sequence ID" value="NZ_KE150480.1"/>
</dbReference>
<evidence type="ECO:0000256" key="1">
    <source>
        <dbReference type="ARBA" id="ARBA00022490"/>
    </source>
</evidence>
<feature type="coiled-coil region" evidence="6">
    <location>
        <begin position="977"/>
        <end position="1021"/>
    </location>
</feature>
<evidence type="ECO:0000256" key="4">
    <source>
        <dbReference type="ARBA" id="ARBA00023054"/>
    </source>
</evidence>
<dbReference type="PATRIC" id="fig|1203554.3.peg.572"/>
<dbReference type="PANTHER" id="PTHR43977">
    <property type="entry name" value="STRUCTURAL MAINTENANCE OF CHROMOSOMES PROTEIN 3"/>
    <property type="match status" value="1"/>
</dbReference>
<dbReference type="PIRSF" id="PIRSF005719">
    <property type="entry name" value="SMC"/>
    <property type="match status" value="1"/>
</dbReference>
<dbReference type="GO" id="GO:0005694">
    <property type="term" value="C:chromosome"/>
    <property type="evidence" value="ECO:0007669"/>
    <property type="project" value="InterPro"/>
</dbReference>
<comment type="subunit">
    <text evidence="6">Homodimer.</text>
</comment>
<protein>
    <recommendedName>
        <fullName evidence="6">Chromosome partition protein Smc</fullName>
    </recommendedName>
</protein>
<dbReference type="HOGENOM" id="CLU_001042_2_2_4"/>
<feature type="domain" description="SMC hinge" evidence="9">
    <location>
        <begin position="525"/>
        <end position="628"/>
    </location>
</feature>
<keyword evidence="1 6" id="KW-0963">Cytoplasm</keyword>
<name>S3BEP1_9BURK</name>
<dbReference type="STRING" id="1203554.HMPREF1476_00587"/>
<dbReference type="InterPro" id="IPR024704">
    <property type="entry name" value="SMC"/>
</dbReference>
<reference evidence="10 11" key="1">
    <citation type="submission" date="2013-04" db="EMBL/GenBank/DDBJ databases">
        <title>The Genome Sequence of Sutterella wadsworthensis HGA0223.</title>
        <authorList>
            <consortium name="The Broad Institute Genomics Platform"/>
            <person name="Earl A."/>
            <person name="Ward D."/>
            <person name="Feldgarden M."/>
            <person name="Gevers D."/>
            <person name="Schmidt T.M."/>
            <person name="Dover J."/>
            <person name="Dai D."/>
            <person name="Walker B."/>
            <person name="Young S."/>
            <person name="Zeng Q."/>
            <person name="Gargeya S."/>
            <person name="Fitzgerald M."/>
            <person name="Haas B."/>
            <person name="Abouelleil A."/>
            <person name="Allen A.W."/>
            <person name="Alvarado L."/>
            <person name="Arachchi H.M."/>
            <person name="Berlin A.M."/>
            <person name="Chapman S.B."/>
            <person name="Gainer-Dewar J."/>
            <person name="Goldberg J."/>
            <person name="Griggs A."/>
            <person name="Gujja S."/>
            <person name="Hansen M."/>
            <person name="Howarth C."/>
            <person name="Imamovic A."/>
            <person name="Ireland A."/>
            <person name="Larimer J."/>
            <person name="McCowan C."/>
            <person name="Murphy C."/>
            <person name="Pearson M."/>
            <person name="Poon T.W."/>
            <person name="Priest M."/>
            <person name="Roberts A."/>
            <person name="Saif S."/>
            <person name="Shea T."/>
            <person name="Sisk P."/>
            <person name="Sykes S."/>
            <person name="Wortman J."/>
            <person name="Nusbaum C."/>
            <person name="Birren B."/>
        </authorList>
    </citation>
    <scope>NUCLEOTIDE SEQUENCE [LARGE SCALE GENOMIC DNA]</scope>
    <source>
        <strain evidence="10 11">HGA0223</strain>
    </source>
</reference>
<dbReference type="GO" id="GO:0007059">
    <property type="term" value="P:chromosome segregation"/>
    <property type="evidence" value="ECO:0007669"/>
    <property type="project" value="UniProtKB-UniRule"/>
</dbReference>
<dbReference type="EMBL" id="ATCF01000012">
    <property type="protein sequence ID" value="EPD99783.1"/>
    <property type="molecule type" value="Genomic_DNA"/>
</dbReference>
<dbReference type="CDD" id="cd03278">
    <property type="entry name" value="ABC_SMC_barmotin"/>
    <property type="match status" value="1"/>
</dbReference>
<dbReference type="SUPFAM" id="SSF52540">
    <property type="entry name" value="P-loop containing nucleoside triphosphate hydrolases"/>
    <property type="match status" value="1"/>
</dbReference>
<dbReference type="GO" id="GO:0030261">
    <property type="term" value="P:chromosome condensation"/>
    <property type="evidence" value="ECO:0007669"/>
    <property type="project" value="InterPro"/>
</dbReference>
<dbReference type="GO" id="GO:0003677">
    <property type="term" value="F:DNA binding"/>
    <property type="evidence" value="ECO:0007669"/>
    <property type="project" value="UniProtKB-UniRule"/>
</dbReference>
<comment type="subcellular location">
    <subcellularLocation>
        <location evidence="6">Cytoplasm</location>
    </subcellularLocation>
</comment>
<dbReference type="Proteomes" id="UP000014400">
    <property type="component" value="Unassembled WGS sequence"/>
</dbReference>
<dbReference type="InterPro" id="IPR003395">
    <property type="entry name" value="RecF/RecN/SMC_N"/>
</dbReference>
<dbReference type="Gene3D" id="3.40.50.300">
    <property type="entry name" value="P-loop containing nucleotide triphosphate hydrolases"/>
    <property type="match status" value="2"/>
</dbReference>
<sequence length="1195" mass="131253">MHLRQIKIAGFKSFADPVVIELRDPLIAIVGPNGCGKSNIIDAVRWVLGEGRIGELRGSSSMSELIFAGSTGRAPLGRASVELVLDNADHQVKGPWGQYEELSVRRVVTKEGVSAYYINHQQVRRRDVQEIFMGTGLGARSYAIISQGMIASFIRAKPEELRVYLEEAAGVSLYKERRRETENLLKSTRENLERAADLQAVRAEEITRLQAEADTAARWQALSDKKVQSESLWYFLQYEDAKRESDAARAAIAQLENEITAKRRDLETLESHSEDLAAAERSADAAHRNASDAFRESEKELARLEGEMSRIVERRRLAERTFAEAEAALKEKRALAEELEVRIESAAQKEERLAAELEELDELNAARDEALEGAQSAEEESRMRAESAGAQLARARTEVEVAEAGLQSARERAAEVADRMARLETDAADASEAHPDEETLAALAESLAEVREVLEETAAAREDAAAASEETRERAKDAAEAYFAALSQVKALRAKLETLEAVQQKALESDSLTEWLEDQGLDGLPELIHEINIDDAWTTALEAVLEHRARAFLLRDLRSAAGFASAKARPPARLAFAAPAETAAHPHPEWAAKRLRSVIQTDNPAAAAAADVWTAGVGLASSLEAALAARADIPPGCALVTSQGDLVNAASVTFWAAEDPRLAILSREREIAELTHQVEALDEAAAAADDARTAAQKAEADARGRAEALQREVVELERRTAKLVLEEREARSAWEAWQRREADLRRSREEMEIEAERAQERVEAALGAVETKTEALDEIQHAAGEAAAAHDRLHDRLIDLKRAAAESIHREAMKKLEASQARESRTEAERRLAETRSDIARESKRLEETREVLDAREDERLQSGTSELLEKNASLEKALVAAQTELEAARSKREDEQRQIKRLNESILPLTEEIARLRVEAEQKAGLLGQFSGRMQELGADWTELSKLAQERGVKANTVRNEITRLMNEIAALGPVNHAALAHLEAAQEAIRLAEAQMQDLRQAIETLEAAIRRIDAETRARMRETFDKVNEKFNDTFRGLFGGGRAALRMEGDEILSAGVEVSAQPPGKRNQTVRLLSGGEQALTATALVFAMFKLNPAPFCLLDEVDAPLDEANQGRLARLCTEMSVDTQFLIITHHRVTMEYAKALIGVTMKEPGVSRVVSVDIAEAVGYAQQANESEPAAAAPAGAAGAPI</sequence>
<keyword evidence="5 6" id="KW-0238">DNA-binding</keyword>
<evidence type="ECO:0000259" key="8">
    <source>
        <dbReference type="Pfam" id="PF02463"/>
    </source>
</evidence>
<feature type="coiled-coil region" evidence="6">
    <location>
        <begin position="664"/>
        <end position="768"/>
    </location>
</feature>
<feature type="region of interest" description="Disordered" evidence="7">
    <location>
        <begin position="370"/>
        <end position="389"/>
    </location>
</feature>
<evidence type="ECO:0000259" key="9">
    <source>
        <dbReference type="Pfam" id="PF06470"/>
    </source>
</evidence>
<dbReference type="Pfam" id="PF06470">
    <property type="entry name" value="SMC_hinge"/>
    <property type="match status" value="1"/>
</dbReference>
<organism evidence="10 11">
    <name type="scientific">Sutterella wadsworthensis HGA0223</name>
    <dbReference type="NCBI Taxonomy" id="1203554"/>
    <lineage>
        <taxon>Bacteria</taxon>
        <taxon>Pseudomonadati</taxon>
        <taxon>Pseudomonadota</taxon>
        <taxon>Betaproteobacteria</taxon>
        <taxon>Burkholderiales</taxon>
        <taxon>Sutterellaceae</taxon>
        <taxon>Sutterella</taxon>
    </lineage>
</organism>
<keyword evidence="3 6" id="KW-0067">ATP-binding</keyword>
<comment type="domain">
    <text evidence="6">Contains large globular domains required for ATP hydrolysis at each terminus and a third globular domain forming a flexible hinge near the middle of the molecule. These domains are separated by coiled-coil structures.</text>
</comment>
<comment type="function">
    <text evidence="6">Required for chromosome condensation and partitioning.</text>
</comment>